<dbReference type="PROSITE" id="PS50011">
    <property type="entry name" value="PROTEIN_KINASE_DOM"/>
    <property type="match status" value="1"/>
</dbReference>
<dbReference type="EnsemblPlants" id="AUR62002253-RA">
    <property type="protein sequence ID" value="AUR62002253-RA:cds"/>
    <property type="gene ID" value="AUR62002253"/>
</dbReference>
<dbReference type="Pfam" id="PF00069">
    <property type="entry name" value="Pkinase"/>
    <property type="match status" value="1"/>
</dbReference>
<dbReference type="InterPro" id="IPR008271">
    <property type="entry name" value="Ser/Thr_kinase_AS"/>
</dbReference>
<protein>
    <recommendedName>
        <fullName evidence="8">mitogen-activated protein kinase kinase</fullName>
        <ecNumber evidence="8">2.7.12.2</ecNumber>
    </recommendedName>
</protein>
<keyword evidence="4" id="KW-0547">Nucleotide-binding</keyword>
<dbReference type="SUPFAM" id="SSF56112">
    <property type="entry name" value="Protein kinase-like (PK-like)"/>
    <property type="match status" value="1"/>
</dbReference>
<dbReference type="GO" id="GO:0006950">
    <property type="term" value="P:response to stress"/>
    <property type="evidence" value="ECO:0007669"/>
    <property type="project" value="UniProtKB-ARBA"/>
</dbReference>
<evidence type="ECO:0000259" key="12">
    <source>
        <dbReference type="PROSITE" id="PS50011"/>
    </source>
</evidence>
<accession>A0A803KT95</accession>
<keyword evidence="5" id="KW-0418">Kinase</keyword>
<dbReference type="PANTHER" id="PTHR48013">
    <property type="entry name" value="DUAL SPECIFICITY MITOGEN-ACTIVATED PROTEIN KINASE KINASE 5-RELATED"/>
    <property type="match status" value="1"/>
</dbReference>
<keyword evidence="1" id="KW-0723">Serine/threonine-protein kinase</keyword>
<dbReference type="EC" id="2.7.12.2" evidence="8"/>
<dbReference type="GO" id="GO:0005524">
    <property type="term" value="F:ATP binding"/>
    <property type="evidence" value="ECO:0007669"/>
    <property type="project" value="UniProtKB-KW"/>
</dbReference>
<evidence type="ECO:0000256" key="1">
    <source>
        <dbReference type="ARBA" id="ARBA00022527"/>
    </source>
</evidence>
<evidence type="ECO:0000313" key="14">
    <source>
        <dbReference type="Proteomes" id="UP000596660"/>
    </source>
</evidence>
<evidence type="ECO:0000313" key="13">
    <source>
        <dbReference type="EnsemblPlants" id="AUR62002253-RA:cds"/>
    </source>
</evidence>
<comment type="catalytic activity">
    <reaction evidence="11">
        <text>L-tyrosyl-[protein] + ATP = O-phospho-L-tyrosyl-[protein] + ADP + H(+)</text>
        <dbReference type="Rhea" id="RHEA:10596"/>
        <dbReference type="Rhea" id="RHEA-COMP:10136"/>
        <dbReference type="Rhea" id="RHEA-COMP:20101"/>
        <dbReference type="ChEBI" id="CHEBI:15378"/>
        <dbReference type="ChEBI" id="CHEBI:30616"/>
        <dbReference type="ChEBI" id="CHEBI:46858"/>
        <dbReference type="ChEBI" id="CHEBI:61978"/>
        <dbReference type="ChEBI" id="CHEBI:456216"/>
        <dbReference type="EC" id="2.7.12.2"/>
    </reaction>
</comment>
<evidence type="ECO:0000256" key="10">
    <source>
        <dbReference type="ARBA" id="ARBA00049299"/>
    </source>
</evidence>
<evidence type="ECO:0000256" key="5">
    <source>
        <dbReference type="ARBA" id="ARBA00022777"/>
    </source>
</evidence>
<dbReference type="Gene3D" id="3.30.200.20">
    <property type="entry name" value="Phosphorylase Kinase, domain 1"/>
    <property type="match status" value="1"/>
</dbReference>
<keyword evidence="2" id="KW-0597">Phosphoprotein</keyword>
<keyword evidence="3" id="KW-0808">Transferase</keyword>
<dbReference type="GO" id="GO:0051707">
    <property type="term" value="P:response to other organism"/>
    <property type="evidence" value="ECO:0007669"/>
    <property type="project" value="UniProtKB-ARBA"/>
</dbReference>
<dbReference type="InterPro" id="IPR011009">
    <property type="entry name" value="Kinase-like_dom_sf"/>
</dbReference>
<dbReference type="GO" id="GO:0004674">
    <property type="term" value="F:protein serine/threonine kinase activity"/>
    <property type="evidence" value="ECO:0007669"/>
    <property type="project" value="UniProtKB-KW"/>
</dbReference>
<proteinExistence type="inferred from homology"/>
<evidence type="ECO:0000256" key="8">
    <source>
        <dbReference type="ARBA" id="ARBA00038999"/>
    </source>
</evidence>
<comment type="similarity">
    <text evidence="7">Belongs to the protein kinase superfamily. STE Ser/Thr protein kinase family. MAP kinase kinase subfamily.</text>
</comment>
<evidence type="ECO:0000256" key="7">
    <source>
        <dbReference type="ARBA" id="ARBA00038035"/>
    </source>
</evidence>
<dbReference type="Proteomes" id="UP000596660">
    <property type="component" value="Unplaced"/>
</dbReference>
<dbReference type="CDD" id="cd06623">
    <property type="entry name" value="PKc_MAPKK_plant_like"/>
    <property type="match status" value="1"/>
</dbReference>
<dbReference type="GO" id="GO:0004708">
    <property type="term" value="F:MAP kinase kinase activity"/>
    <property type="evidence" value="ECO:0007669"/>
    <property type="project" value="UniProtKB-EC"/>
</dbReference>
<feature type="domain" description="Protein kinase" evidence="12">
    <location>
        <begin position="115"/>
        <end position="380"/>
    </location>
</feature>
<reference evidence="13" key="2">
    <citation type="submission" date="2021-03" db="UniProtKB">
        <authorList>
            <consortium name="EnsemblPlants"/>
        </authorList>
    </citation>
    <scope>IDENTIFICATION</scope>
</reference>
<evidence type="ECO:0000256" key="2">
    <source>
        <dbReference type="ARBA" id="ARBA00022553"/>
    </source>
</evidence>
<name>A0A803KT95_CHEQI</name>
<comment type="catalytic activity">
    <reaction evidence="10">
        <text>L-threonyl-[protein] + ATP = O-phospho-L-threonyl-[protein] + ADP + H(+)</text>
        <dbReference type="Rhea" id="RHEA:46608"/>
        <dbReference type="Rhea" id="RHEA-COMP:11060"/>
        <dbReference type="Rhea" id="RHEA-COMP:11605"/>
        <dbReference type="ChEBI" id="CHEBI:15378"/>
        <dbReference type="ChEBI" id="CHEBI:30013"/>
        <dbReference type="ChEBI" id="CHEBI:30616"/>
        <dbReference type="ChEBI" id="CHEBI:61977"/>
        <dbReference type="ChEBI" id="CHEBI:456216"/>
        <dbReference type="EC" id="2.7.12.2"/>
    </reaction>
</comment>
<dbReference type="PROSITE" id="PS00108">
    <property type="entry name" value="PROTEIN_KINASE_ST"/>
    <property type="match status" value="1"/>
</dbReference>
<comment type="catalytic activity">
    <reaction evidence="9">
        <text>L-seryl-[protein] + ATP = O-phospho-L-seryl-[protein] + ADP + H(+)</text>
        <dbReference type="Rhea" id="RHEA:17989"/>
        <dbReference type="Rhea" id="RHEA-COMP:9863"/>
        <dbReference type="Rhea" id="RHEA-COMP:11604"/>
        <dbReference type="ChEBI" id="CHEBI:15378"/>
        <dbReference type="ChEBI" id="CHEBI:29999"/>
        <dbReference type="ChEBI" id="CHEBI:30616"/>
        <dbReference type="ChEBI" id="CHEBI:83421"/>
        <dbReference type="ChEBI" id="CHEBI:456216"/>
        <dbReference type="EC" id="2.7.12.2"/>
    </reaction>
</comment>
<organism evidence="13 14">
    <name type="scientific">Chenopodium quinoa</name>
    <name type="common">Quinoa</name>
    <dbReference type="NCBI Taxonomy" id="63459"/>
    <lineage>
        <taxon>Eukaryota</taxon>
        <taxon>Viridiplantae</taxon>
        <taxon>Streptophyta</taxon>
        <taxon>Embryophyta</taxon>
        <taxon>Tracheophyta</taxon>
        <taxon>Spermatophyta</taxon>
        <taxon>Magnoliopsida</taxon>
        <taxon>eudicotyledons</taxon>
        <taxon>Gunneridae</taxon>
        <taxon>Pentapetalae</taxon>
        <taxon>Caryophyllales</taxon>
        <taxon>Chenopodiaceae</taxon>
        <taxon>Chenopodioideae</taxon>
        <taxon>Atripliceae</taxon>
        <taxon>Chenopodium</taxon>
    </lineage>
</organism>
<dbReference type="OMA" id="IVRCHAI"/>
<dbReference type="SMART" id="SM00220">
    <property type="entry name" value="S_TKc"/>
    <property type="match status" value="1"/>
</dbReference>
<evidence type="ECO:0000256" key="11">
    <source>
        <dbReference type="ARBA" id="ARBA00051693"/>
    </source>
</evidence>
<evidence type="ECO:0000256" key="6">
    <source>
        <dbReference type="ARBA" id="ARBA00022840"/>
    </source>
</evidence>
<dbReference type="FunFam" id="1.10.510.10:FF:000350">
    <property type="entry name" value="Mitogen-activated protein kinase 2"/>
    <property type="match status" value="1"/>
</dbReference>
<keyword evidence="6" id="KW-0067">ATP-binding</keyword>
<evidence type="ECO:0000256" key="3">
    <source>
        <dbReference type="ARBA" id="ARBA00022679"/>
    </source>
</evidence>
<dbReference type="PANTHER" id="PTHR48013:SF9">
    <property type="entry name" value="DUAL SPECIFICITY MITOGEN-ACTIVATED PROTEIN KINASE KINASE 5"/>
    <property type="match status" value="1"/>
</dbReference>
<keyword evidence="14" id="KW-1185">Reference proteome</keyword>
<dbReference type="Gene3D" id="1.10.510.10">
    <property type="entry name" value="Transferase(Phosphotransferase) domain 1"/>
    <property type="match status" value="1"/>
</dbReference>
<dbReference type="InterPro" id="IPR000719">
    <property type="entry name" value="Prot_kinase_dom"/>
</dbReference>
<reference evidence="13" key="1">
    <citation type="journal article" date="2017" name="Nature">
        <title>The genome of Chenopodium quinoa.</title>
        <authorList>
            <person name="Jarvis D.E."/>
            <person name="Ho Y.S."/>
            <person name="Lightfoot D.J."/>
            <person name="Schmoeckel S.M."/>
            <person name="Li B."/>
            <person name="Borm T.J.A."/>
            <person name="Ohyanagi H."/>
            <person name="Mineta K."/>
            <person name="Michell C.T."/>
            <person name="Saber N."/>
            <person name="Kharbatia N.M."/>
            <person name="Rupper R.R."/>
            <person name="Sharp A.R."/>
            <person name="Dally N."/>
            <person name="Boughton B.A."/>
            <person name="Woo Y.H."/>
            <person name="Gao G."/>
            <person name="Schijlen E.G.W.M."/>
            <person name="Guo X."/>
            <person name="Momin A.A."/>
            <person name="Negrao S."/>
            <person name="Al-Babili S."/>
            <person name="Gehring C."/>
            <person name="Roessner U."/>
            <person name="Jung C."/>
            <person name="Murphy K."/>
            <person name="Arold S.T."/>
            <person name="Gojobori T."/>
            <person name="van der Linden C.G."/>
            <person name="van Loo E.N."/>
            <person name="Jellen E.N."/>
            <person name="Maughan P.J."/>
            <person name="Tester M."/>
        </authorList>
    </citation>
    <scope>NUCLEOTIDE SEQUENCE [LARGE SCALE GENOMIC DNA]</scope>
    <source>
        <strain evidence="13">cv. PI 614886</strain>
    </source>
</reference>
<evidence type="ECO:0000256" key="9">
    <source>
        <dbReference type="ARBA" id="ARBA00049014"/>
    </source>
</evidence>
<dbReference type="Gramene" id="AUR62002253-RA">
    <property type="protein sequence ID" value="AUR62002253-RA:cds"/>
    <property type="gene ID" value="AUR62002253"/>
</dbReference>
<sequence length="385" mass="43485">MKLMNCTLYMPPRLFNKAGVTPSYFDWWSKINNEGITKISTTEEDRLEKNDELDVPPGFSPIQKKVAAKATNSAIIQQRECNYPEERTKEGLTLEDGIETNVGSLIRSFVIINKEVQINIWIFGNGGTVYKVAHKQNGTVYALKLVSSDPNPTHLRQLSREKEILRRMISSDSPYIVRCHRVFEKLDGDLAILMEYMDGGTLDHTLKNQGTFSEPLLANVATQILNGLKYLHSHKIVHRDIKPSNLLVNSNWEVKISDFGVGRIMGRTLDPCNSYVGTCAYMSPERFDPDTYGGNYNGYAGDIWSLGLTLMELYLGYFPFLLPGERPDWATLMCAICFGDPPSLPEGRGSEEFRSFVSCCLQKEATKRWSAAQLLSHPFICKTTR</sequence>
<dbReference type="AlphaFoldDB" id="A0A803KT95"/>
<evidence type="ECO:0000256" key="4">
    <source>
        <dbReference type="ARBA" id="ARBA00022741"/>
    </source>
</evidence>